<gene>
    <name evidence="1" type="ORF">CAP51_01375</name>
</gene>
<accession>A0A1Z9Z1E0</accession>
<evidence type="ECO:0000313" key="2">
    <source>
        <dbReference type="Proteomes" id="UP000196536"/>
    </source>
</evidence>
<name>A0A1Z9Z1E0_9GAMM</name>
<evidence type="ECO:0000313" key="1">
    <source>
        <dbReference type="EMBL" id="OUY08301.1"/>
    </source>
</evidence>
<dbReference type="Proteomes" id="UP000196536">
    <property type="component" value="Unassembled WGS sequence"/>
</dbReference>
<protein>
    <submittedName>
        <fullName evidence="1">Uncharacterized protein</fullName>
    </submittedName>
</protein>
<reference evidence="1 2" key="1">
    <citation type="submission" date="2017-05" db="EMBL/GenBank/DDBJ databases">
        <title>Acinetobacter populi ANC 5415 (= PBJ7), whole genome shotgun sequencing project.</title>
        <authorList>
            <person name="Nemec A."/>
            <person name="Radolfova-Krizova L."/>
        </authorList>
    </citation>
    <scope>NUCLEOTIDE SEQUENCE [LARGE SCALE GENOMIC DNA]</scope>
    <source>
        <strain evidence="1 2">PBJ7</strain>
    </source>
</reference>
<dbReference type="EMBL" id="NEXX01000001">
    <property type="protein sequence ID" value="OUY08301.1"/>
    <property type="molecule type" value="Genomic_DNA"/>
</dbReference>
<comment type="caution">
    <text evidence="1">The sequence shown here is derived from an EMBL/GenBank/DDBJ whole genome shotgun (WGS) entry which is preliminary data.</text>
</comment>
<keyword evidence="2" id="KW-1185">Reference proteome</keyword>
<dbReference type="Gene3D" id="2.180.10.10">
    <property type="entry name" value="RHS repeat-associated core"/>
    <property type="match status" value="1"/>
</dbReference>
<organism evidence="1 2">
    <name type="scientific">Acinetobacter populi</name>
    <dbReference type="NCBI Taxonomy" id="1582270"/>
    <lineage>
        <taxon>Bacteria</taxon>
        <taxon>Pseudomonadati</taxon>
        <taxon>Pseudomonadota</taxon>
        <taxon>Gammaproteobacteria</taxon>
        <taxon>Moraxellales</taxon>
        <taxon>Moraxellaceae</taxon>
        <taxon>Acinetobacter</taxon>
    </lineage>
</organism>
<proteinExistence type="predicted"/>
<sequence length="230" mass="25239">MQDVVGLEGGLNPYAYAGNNPVMNVDPSGLMVPLSLQDMGNAYVNNGYLNQAINNFERNLAQIGFNSQLPTVDMANANLKANGGSGADVLVNASRLWVEPNPNNLGWRLGPTSGRPILPIQAVGWLNEQGTWVRSGSPSQADRGYWVYGELTMSENLRIYKDPYDFELHNPFGNENFMGTMKRNGQTVIGAWNSGSLFNMNSSGYNHEFYGRPYCPLCPPIPESLKKGSK</sequence>
<dbReference type="AlphaFoldDB" id="A0A1Z9Z1E0"/>